<protein>
    <submittedName>
        <fullName evidence="3">Putative signal peptide protein</fullName>
    </submittedName>
</protein>
<feature type="transmembrane region" description="Helical" evidence="2">
    <location>
        <begin position="69"/>
        <end position="86"/>
    </location>
</feature>
<feature type="transmembrane region" description="Helical" evidence="2">
    <location>
        <begin position="7"/>
        <end position="29"/>
    </location>
</feature>
<keyword evidence="2" id="KW-0812">Transmembrane</keyword>
<comment type="caution">
    <text evidence="3">The sequence shown here is derived from an EMBL/GenBank/DDBJ whole genome shotgun (WGS) entry which is preliminary data.</text>
</comment>
<accession>A0A0L6UIU5</accession>
<evidence type="ECO:0000256" key="1">
    <source>
        <dbReference type="SAM" id="MobiDB-lite"/>
    </source>
</evidence>
<keyword evidence="4" id="KW-1185">Reference proteome</keyword>
<dbReference type="VEuPathDB" id="FungiDB:VP01_567g2"/>
<reference evidence="3 4" key="1">
    <citation type="submission" date="2015-08" db="EMBL/GenBank/DDBJ databases">
        <title>Next Generation Sequencing and Analysis of the Genome of Puccinia sorghi L Schw, the Causal Agent of Maize Common Rust.</title>
        <authorList>
            <person name="Rochi L."/>
            <person name="Burguener G."/>
            <person name="Darino M."/>
            <person name="Turjanski A."/>
            <person name="Kreff E."/>
            <person name="Dieguez M.J."/>
            <person name="Sacco F."/>
        </authorList>
    </citation>
    <scope>NUCLEOTIDE SEQUENCE [LARGE SCALE GENOMIC DNA]</scope>
    <source>
        <strain evidence="3 4">RO10H11247</strain>
    </source>
</reference>
<feature type="compositionally biased region" description="Polar residues" evidence="1">
    <location>
        <begin position="380"/>
        <end position="389"/>
    </location>
</feature>
<evidence type="ECO:0000256" key="2">
    <source>
        <dbReference type="SAM" id="Phobius"/>
    </source>
</evidence>
<dbReference type="EMBL" id="LAVV01010918">
    <property type="protein sequence ID" value="KNZ48423.1"/>
    <property type="molecule type" value="Genomic_DNA"/>
</dbReference>
<feature type="transmembrane region" description="Helical" evidence="2">
    <location>
        <begin position="35"/>
        <end position="57"/>
    </location>
</feature>
<feature type="compositionally biased region" description="Low complexity" evidence="1">
    <location>
        <begin position="393"/>
        <end position="411"/>
    </location>
</feature>
<feature type="region of interest" description="Disordered" evidence="1">
    <location>
        <begin position="368"/>
        <end position="444"/>
    </location>
</feature>
<gene>
    <name evidence="3" type="ORF">VP01_567g2</name>
</gene>
<name>A0A0L6UIU5_9BASI</name>
<feature type="compositionally biased region" description="Polar residues" evidence="1">
    <location>
        <begin position="427"/>
        <end position="444"/>
    </location>
</feature>
<evidence type="ECO:0000313" key="3">
    <source>
        <dbReference type="EMBL" id="KNZ48423.1"/>
    </source>
</evidence>
<organism evidence="3 4">
    <name type="scientific">Puccinia sorghi</name>
    <dbReference type="NCBI Taxonomy" id="27349"/>
    <lineage>
        <taxon>Eukaryota</taxon>
        <taxon>Fungi</taxon>
        <taxon>Dikarya</taxon>
        <taxon>Basidiomycota</taxon>
        <taxon>Pucciniomycotina</taxon>
        <taxon>Pucciniomycetes</taxon>
        <taxon>Pucciniales</taxon>
        <taxon>Pucciniaceae</taxon>
        <taxon>Puccinia</taxon>
    </lineage>
</organism>
<keyword evidence="2" id="KW-1133">Transmembrane helix</keyword>
<dbReference type="Proteomes" id="UP000037035">
    <property type="component" value="Unassembled WGS sequence"/>
</dbReference>
<keyword evidence="2" id="KW-0472">Membrane</keyword>
<feature type="compositionally biased region" description="Pro residues" evidence="1">
    <location>
        <begin position="416"/>
        <end position="425"/>
    </location>
</feature>
<dbReference type="AlphaFoldDB" id="A0A0L6UIU5"/>
<proteinExistence type="predicted"/>
<sequence length="444" mass="50442">MFVLNTLLSFSIAVYCCSFSSNLLVHPLINFSSSFFWFHFFSNQGFSNIFPYIFFLFNRFSAHNKKPSSINFFSWLFSLFLLLLPSPSRLVCGCVEFFSPHKQSNTSLLYCLNSMSHHCQASLSYSPLICKQNKRNSMCRKLFNLWFGNSASNSIHMCIKHAIWVIMNMCRKDLDYKGMCQLHYTICLYLVIYISGSSCVINTQHLSYTALKNILLQYLLWEFYLTGSGIADKEVVVESEIVMNKENNWEHYTTQISRQETDMSVDQDLVQGSRTTRISKRKKKEWIGLGMNQHSSLSLSSIHQLYFFPMSKKDPKTPPLMDSSNISPSTSLSFRAQTGLFTQDQIQCQIKILNNTEELPCLTGNQAATSSKTKSKLPSDENNNMFTPTPFQPTSSNSPLPSPLTSSDSTTQQAPPHMPMNPEIPPQSQSNELPSSLINTPSSN</sequence>
<evidence type="ECO:0000313" key="4">
    <source>
        <dbReference type="Proteomes" id="UP000037035"/>
    </source>
</evidence>